<evidence type="ECO:0000256" key="3">
    <source>
        <dbReference type="ARBA" id="ARBA00022801"/>
    </source>
</evidence>
<gene>
    <name evidence="8" type="primary">LOC101848878</name>
</gene>
<accession>A0ABM0ZX37</accession>
<dbReference type="Gene3D" id="3.40.50.720">
    <property type="entry name" value="NAD(P)-binding Rossmann-like Domain"/>
    <property type="match status" value="2"/>
</dbReference>
<evidence type="ECO:0000256" key="6">
    <source>
        <dbReference type="SAM" id="SignalP"/>
    </source>
</evidence>
<dbReference type="GeneID" id="101848878"/>
<protein>
    <submittedName>
        <fullName evidence="8">ADP-ribosyl cyclase/cyclic ADP-ribose hydrolase-like</fullName>
    </submittedName>
</protein>
<organism evidence="7 8">
    <name type="scientific">Aplysia californica</name>
    <name type="common">California sea hare</name>
    <dbReference type="NCBI Taxonomy" id="6500"/>
    <lineage>
        <taxon>Eukaryota</taxon>
        <taxon>Metazoa</taxon>
        <taxon>Spiralia</taxon>
        <taxon>Lophotrochozoa</taxon>
        <taxon>Mollusca</taxon>
        <taxon>Gastropoda</taxon>
        <taxon>Heterobranchia</taxon>
        <taxon>Euthyneura</taxon>
        <taxon>Tectipleura</taxon>
        <taxon>Aplysiida</taxon>
        <taxon>Aplysioidea</taxon>
        <taxon>Aplysiidae</taxon>
        <taxon>Aplysia</taxon>
    </lineage>
</organism>
<evidence type="ECO:0000313" key="8">
    <source>
        <dbReference type="RefSeq" id="XP_012936307.1"/>
    </source>
</evidence>
<dbReference type="SUPFAM" id="SSF52309">
    <property type="entry name" value="N-(deoxy)ribosyltransferase-like"/>
    <property type="match status" value="1"/>
</dbReference>
<sequence>MASGVVFPEAPLFLLAVGQSSASGPGTTNNIQDIFHGRCVNFGEIEYLAVPVHKTTGTDLDLMPRVQESCEDLWADVSAVFAYKDACDVSVDAYLELISRIQQQCRQVPADMSMFWEGVYDLVHKFSDKGRRYVTIEDTITGFLGDKITDTIERYCGAASVNFARAASGHVRVMLSGSNPELKAYRWDSYLEKYELPNMTDTGNKFTALIIHEKQNFTK</sequence>
<reference evidence="8" key="1">
    <citation type="submission" date="2025-08" db="UniProtKB">
        <authorList>
            <consortium name="RefSeq"/>
        </authorList>
    </citation>
    <scope>IDENTIFICATION</scope>
</reference>
<keyword evidence="7" id="KW-1185">Reference proteome</keyword>
<keyword evidence="3" id="KW-0378">Hydrolase</keyword>
<feature type="signal peptide" evidence="6">
    <location>
        <begin position="1"/>
        <end position="22"/>
    </location>
</feature>
<keyword evidence="6" id="KW-0732">Signal</keyword>
<name>A0ABM0ZX37_APLCA</name>
<evidence type="ECO:0000256" key="5">
    <source>
        <dbReference type="ARBA" id="ARBA00023157"/>
    </source>
</evidence>
<dbReference type="Proteomes" id="UP000694888">
    <property type="component" value="Unplaced"/>
</dbReference>
<feature type="chain" id="PRO_5046612876" evidence="6">
    <location>
        <begin position="23"/>
        <end position="219"/>
    </location>
</feature>
<evidence type="ECO:0000313" key="7">
    <source>
        <dbReference type="Proteomes" id="UP000694888"/>
    </source>
</evidence>
<dbReference type="PANTHER" id="PTHR10912">
    <property type="entry name" value="ADP-RIBOSYL CYCLASE"/>
    <property type="match status" value="1"/>
</dbReference>
<keyword evidence="2" id="KW-0808">Transferase</keyword>
<dbReference type="Pfam" id="PF02267">
    <property type="entry name" value="Rib_hydrolayse"/>
    <property type="match status" value="2"/>
</dbReference>
<comment type="similarity">
    <text evidence="1">Belongs to the ADP-ribosyl cyclase family.</text>
</comment>
<dbReference type="RefSeq" id="XP_012936307.1">
    <property type="nucleotide sequence ID" value="XM_013080853.1"/>
</dbReference>
<proteinExistence type="inferred from homology"/>
<keyword evidence="4" id="KW-0520">NAD</keyword>
<dbReference type="PANTHER" id="PTHR10912:SF7">
    <property type="entry name" value="ADP-RIBOSYL CYCLASE_CYCLIC ADP-RIBOSE HYDROLASE"/>
    <property type="match status" value="1"/>
</dbReference>
<evidence type="ECO:0000256" key="1">
    <source>
        <dbReference type="ARBA" id="ARBA00005406"/>
    </source>
</evidence>
<evidence type="ECO:0000256" key="2">
    <source>
        <dbReference type="ARBA" id="ARBA00022679"/>
    </source>
</evidence>
<dbReference type="InterPro" id="IPR003193">
    <property type="entry name" value="ADP-ribosyl_cyclase"/>
</dbReference>
<keyword evidence="5" id="KW-1015">Disulfide bond</keyword>
<evidence type="ECO:0000256" key="4">
    <source>
        <dbReference type="ARBA" id="ARBA00023027"/>
    </source>
</evidence>